<dbReference type="InterPro" id="IPR016032">
    <property type="entry name" value="Sig_transdc_resp-reg_C-effctor"/>
</dbReference>
<dbReference type="STRING" id="499555.BJL86_2158"/>
<evidence type="ECO:0000256" key="5">
    <source>
        <dbReference type="PROSITE-ProRule" id="PRU00169"/>
    </source>
</evidence>
<dbReference type="PRINTS" id="PR00038">
    <property type="entry name" value="HTHLUXR"/>
</dbReference>
<feature type="modified residue" description="4-aspartylphosphate" evidence="5">
    <location>
        <position position="61"/>
    </location>
</feature>
<evidence type="ECO:0000256" key="2">
    <source>
        <dbReference type="ARBA" id="ARBA00023015"/>
    </source>
</evidence>
<dbReference type="SUPFAM" id="SSF46894">
    <property type="entry name" value="C-terminal effector domain of the bipartite response regulators"/>
    <property type="match status" value="1"/>
</dbReference>
<evidence type="ECO:0000259" key="7">
    <source>
        <dbReference type="PROSITE" id="PS50110"/>
    </source>
</evidence>
<feature type="domain" description="Response regulatory" evidence="7">
    <location>
        <begin position="10"/>
        <end position="126"/>
    </location>
</feature>
<dbReference type="OrthoDB" id="3680166at2"/>
<keyword evidence="4" id="KW-0804">Transcription</keyword>
<dbReference type="EMBL" id="CP015961">
    <property type="protein sequence ID" value="ANI92925.1"/>
    <property type="molecule type" value="Genomic_DNA"/>
</dbReference>
<dbReference type="InterPro" id="IPR039420">
    <property type="entry name" value="WalR-like"/>
</dbReference>
<evidence type="ECO:0000256" key="4">
    <source>
        <dbReference type="ARBA" id="ARBA00023163"/>
    </source>
</evidence>
<dbReference type="SMART" id="SM00448">
    <property type="entry name" value="REC"/>
    <property type="match status" value="1"/>
</dbReference>
<dbReference type="CDD" id="cd06170">
    <property type="entry name" value="LuxR_C_like"/>
    <property type="match status" value="1"/>
</dbReference>
<dbReference type="InterPro" id="IPR001789">
    <property type="entry name" value="Sig_transdc_resp-reg_receiver"/>
</dbReference>
<evidence type="ECO:0000256" key="1">
    <source>
        <dbReference type="ARBA" id="ARBA00022553"/>
    </source>
</evidence>
<evidence type="ECO:0000313" key="9">
    <source>
        <dbReference type="Proteomes" id="UP000186104"/>
    </source>
</evidence>
<evidence type="ECO:0000259" key="6">
    <source>
        <dbReference type="PROSITE" id="PS50043"/>
    </source>
</evidence>
<dbReference type="Pfam" id="PF00196">
    <property type="entry name" value="GerE"/>
    <property type="match status" value="1"/>
</dbReference>
<accession>A0A173LKW3</accession>
<dbReference type="KEGG" id="dtm:BJL86_2158"/>
<name>A0A173LKW3_9ACTN</name>
<feature type="domain" description="HTH luxR-type" evidence="6">
    <location>
        <begin position="147"/>
        <end position="212"/>
    </location>
</feature>
<keyword evidence="1 5" id="KW-0597">Phosphoprotein</keyword>
<dbReference type="PANTHER" id="PTHR43214:SF24">
    <property type="entry name" value="TRANSCRIPTIONAL REGULATORY PROTEIN NARL-RELATED"/>
    <property type="match status" value="1"/>
</dbReference>
<keyword evidence="2" id="KW-0805">Transcription regulation</keyword>
<dbReference type="InterPro" id="IPR011006">
    <property type="entry name" value="CheY-like_superfamily"/>
</dbReference>
<dbReference type="CDD" id="cd17535">
    <property type="entry name" value="REC_NarL-like"/>
    <property type="match status" value="1"/>
</dbReference>
<dbReference type="Pfam" id="PF00072">
    <property type="entry name" value="Response_reg"/>
    <property type="match status" value="1"/>
</dbReference>
<dbReference type="PROSITE" id="PS50110">
    <property type="entry name" value="RESPONSE_REGULATORY"/>
    <property type="match status" value="1"/>
</dbReference>
<dbReference type="RefSeq" id="WP_067476837.1">
    <property type="nucleotide sequence ID" value="NZ_CP015961.1"/>
</dbReference>
<dbReference type="PROSITE" id="PS50043">
    <property type="entry name" value="HTH_LUXR_2"/>
    <property type="match status" value="1"/>
</dbReference>
<dbReference type="Proteomes" id="UP000186104">
    <property type="component" value="Chromosome"/>
</dbReference>
<dbReference type="SMART" id="SM00421">
    <property type="entry name" value="HTH_LUXR"/>
    <property type="match status" value="1"/>
</dbReference>
<evidence type="ECO:0000256" key="3">
    <source>
        <dbReference type="ARBA" id="ARBA00023125"/>
    </source>
</evidence>
<dbReference type="InterPro" id="IPR000792">
    <property type="entry name" value="Tscrpt_reg_LuxR_C"/>
</dbReference>
<dbReference type="GO" id="GO:0000160">
    <property type="term" value="P:phosphorelay signal transduction system"/>
    <property type="evidence" value="ECO:0007669"/>
    <property type="project" value="InterPro"/>
</dbReference>
<reference evidence="8 9" key="1">
    <citation type="submission" date="2016-06" db="EMBL/GenBank/DDBJ databases">
        <title>Complete genome sequence of a saline-alkali tolerant type strain Dietzia timorensis ID05-A0528T.</title>
        <authorList>
            <person name="Wu X."/>
        </authorList>
    </citation>
    <scope>NUCLEOTIDE SEQUENCE [LARGE SCALE GENOMIC DNA]</scope>
    <source>
        <strain evidence="8 9">ID05-A0528</strain>
    </source>
</reference>
<gene>
    <name evidence="8" type="ORF">BJL86_2158</name>
</gene>
<dbReference type="SUPFAM" id="SSF52172">
    <property type="entry name" value="CheY-like"/>
    <property type="match status" value="1"/>
</dbReference>
<dbReference type="PANTHER" id="PTHR43214">
    <property type="entry name" value="TWO-COMPONENT RESPONSE REGULATOR"/>
    <property type="match status" value="1"/>
</dbReference>
<keyword evidence="9" id="KW-1185">Reference proteome</keyword>
<dbReference type="AlphaFoldDB" id="A0A173LKW3"/>
<dbReference type="GO" id="GO:0003677">
    <property type="term" value="F:DNA binding"/>
    <property type="evidence" value="ECO:0007669"/>
    <property type="project" value="UniProtKB-KW"/>
</dbReference>
<dbReference type="InterPro" id="IPR058245">
    <property type="entry name" value="NreC/VraR/RcsB-like_REC"/>
</dbReference>
<dbReference type="Gene3D" id="3.40.50.2300">
    <property type="match status" value="1"/>
</dbReference>
<protein>
    <submittedName>
        <fullName evidence="8">Transcriptional regulatory protein DegU</fullName>
    </submittedName>
</protein>
<organism evidence="8 9">
    <name type="scientific">Dietzia timorensis</name>
    <dbReference type="NCBI Taxonomy" id="499555"/>
    <lineage>
        <taxon>Bacteria</taxon>
        <taxon>Bacillati</taxon>
        <taxon>Actinomycetota</taxon>
        <taxon>Actinomycetes</taxon>
        <taxon>Mycobacteriales</taxon>
        <taxon>Dietziaceae</taxon>
        <taxon>Dietzia</taxon>
    </lineage>
</organism>
<proteinExistence type="predicted"/>
<sequence length="218" mass="23271">MSAVGEERLRLLVVDDQELLRRGLRMLLESTGDAEVVGEARDGHEALGLLETLDVDAIITDAVMPGMGGAELIAACSERFPGVPVVVVTTFDTTDVVASVLDAGAAGLLLKDTSPEKIVDAVRSALAGGVTVDPRVAKTALRTRNRPADPLSALTKSEREVAMCIADGLTNADIAERLHLAPGTVKNYVSTVMRKLETPDRTALALKLDRMRTKRFQL</sequence>
<dbReference type="GO" id="GO:0006355">
    <property type="term" value="P:regulation of DNA-templated transcription"/>
    <property type="evidence" value="ECO:0007669"/>
    <property type="project" value="InterPro"/>
</dbReference>
<keyword evidence="3" id="KW-0238">DNA-binding</keyword>
<evidence type="ECO:0000313" key="8">
    <source>
        <dbReference type="EMBL" id="ANI92925.1"/>
    </source>
</evidence>